<dbReference type="KEGG" id="beg:INE88_03524"/>
<dbReference type="EMBL" id="UFSX01000001">
    <property type="protein sequence ID" value="SUV29354.1"/>
    <property type="molecule type" value="Genomic_DNA"/>
</dbReference>
<protein>
    <submittedName>
        <fullName evidence="3">Putative lipoprotein</fullName>
    </submittedName>
</protein>
<keyword evidence="3" id="KW-0449">Lipoprotein</keyword>
<dbReference type="PROSITE" id="PS51257">
    <property type="entry name" value="PROKAR_LIPOPROTEIN"/>
    <property type="match status" value="1"/>
</dbReference>
<sequence>MKILDFAKIMLLCVITMGMASCGDDIYYTTIQNSDEKLCGKNWVDESGEDGEAYTYLLKFGANNKGQEVTITYEAGGKVTVDREFSWRWLDESKEAIRLTFADNTAKIFENVWVREHYLSGKLNGEVMMLVDANYK</sequence>
<dbReference type="AlphaFoldDB" id="A0A380YKV4"/>
<dbReference type="OrthoDB" id="1048460at2"/>
<reference evidence="3 4" key="1">
    <citation type="submission" date="2018-06" db="EMBL/GenBank/DDBJ databases">
        <authorList>
            <consortium name="Pathogen Informatics"/>
            <person name="Doyle S."/>
        </authorList>
    </citation>
    <scope>NUCLEOTIDE SEQUENCE [LARGE SCALE GENOMIC DNA]</scope>
    <source>
        <strain evidence="3 4">NCTC11155</strain>
    </source>
</reference>
<dbReference type="EMBL" id="CP072227">
    <property type="protein sequence ID" value="QUT46689.1"/>
    <property type="molecule type" value="Genomic_DNA"/>
</dbReference>
<accession>A0A380YKV4</accession>
<dbReference type="STRING" id="483216.BACEGG_02502"/>
<evidence type="ECO:0000256" key="1">
    <source>
        <dbReference type="SAM" id="SignalP"/>
    </source>
</evidence>
<reference evidence="2" key="2">
    <citation type="journal article" date="2021" name="PLoS Genet.">
        <title>Mobile Type VI secretion system loci of the gut Bacteroidales display extensive intra-ecosystem transfer, multi-species spread and geographical clustering.</title>
        <authorList>
            <person name="Garcia-Bayona L."/>
            <person name="Coyne M.J."/>
            <person name="Comstock L.E."/>
        </authorList>
    </citation>
    <scope>NUCLEOTIDE SEQUENCE</scope>
    <source>
        <strain evidence="2">CL11T00C20</strain>
    </source>
</reference>
<feature type="chain" id="PRO_5041125476" evidence="1">
    <location>
        <begin position="21"/>
        <end position="136"/>
    </location>
</feature>
<dbReference type="Proteomes" id="UP000254424">
    <property type="component" value="Unassembled WGS sequence"/>
</dbReference>
<dbReference type="GeneID" id="93071247"/>
<dbReference type="Proteomes" id="UP000679226">
    <property type="component" value="Chromosome"/>
</dbReference>
<name>A0A380YKV4_9BACE</name>
<organism evidence="3 4">
    <name type="scientific">Bacteroides eggerthii</name>
    <dbReference type="NCBI Taxonomy" id="28111"/>
    <lineage>
        <taxon>Bacteria</taxon>
        <taxon>Pseudomonadati</taxon>
        <taxon>Bacteroidota</taxon>
        <taxon>Bacteroidia</taxon>
        <taxon>Bacteroidales</taxon>
        <taxon>Bacteroidaceae</taxon>
        <taxon>Bacteroides</taxon>
    </lineage>
</organism>
<evidence type="ECO:0000313" key="4">
    <source>
        <dbReference type="Proteomes" id="UP000254424"/>
    </source>
</evidence>
<gene>
    <name evidence="2" type="ORF">INE88_03524</name>
    <name evidence="3" type="ORF">NCTC11155_01337</name>
</gene>
<evidence type="ECO:0000313" key="3">
    <source>
        <dbReference type="EMBL" id="SUV29354.1"/>
    </source>
</evidence>
<dbReference type="RefSeq" id="WP_004290823.1">
    <property type="nucleotide sequence ID" value="NZ_CABKNQ010000018.1"/>
</dbReference>
<feature type="signal peptide" evidence="1">
    <location>
        <begin position="1"/>
        <end position="20"/>
    </location>
</feature>
<evidence type="ECO:0000313" key="2">
    <source>
        <dbReference type="EMBL" id="QUT46689.1"/>
    </source>
</evidence>
<proteinExistence type="predicted"/>
<keyword evidence="1" id="KW-0732">Signal</keyword>